<protein>
    <submittedName>
        <fullName evidence="9">Fe(3+)-siderophore ABC transporter permease</fullName>
    </submittedName>
</protein>
<accession>A0A3P1WY33</accession>
<keyword evidence="4" id="KW-1003">Cell membrane</keyword>
<evidence type="ECO:0000256" key="1">
    <source>
        <dbReference type="ARBA" id="ARBA00004651"/>
    </source>
</evidence>
<dbReference type="GO" id="GO:0022857">
    <property type="term" value="F:transmembrane transporter activity"/>
    <property type="evidence" value="ECO:0007669"/>
    <property type="project" value="InterPro"/>
</dbReference>
<dbReference type="GO" id="GO:0005886">
    <property type="term" value="C:plasma membrane"/>
    <property type="evidence" value="ECO:0007669"/>
    <property type="project" value="UniProtKB-SubCell"/>
</dbReference>
<dbReference type="AlphaFoldDB" id="A0A3P1WY33"/>
<dbReference type="Proteomes" id="UP000280935">
    <property type="component" value="Unassembled WGS sequence"/>
</dbReference>
<evidence type="ECO:0000256" key="5">
    <source>
        <dbReference type="ARBA" id="ARBA00022692"/>
    </source>
</evidence>
<keyword evidence="3" id="KW-0813">Transport</keyword>
<comment type="subcellular location">
    <subcellularLocation>
        <location evidence="1">Cell membrane</location>
        <topology evidence="1">Multi-pass membrane protein</topology>
    </subcellularLocation>
</comment>
<keyword evidence="5 8" id="KW-0812">Transmembrane</keyword>
<dbReference type="GO" id="GO:0033214">
    <property type="term" value="P:siderophore-iron import into cell"/>
    <property type="evidence" value="ECO:0007669"/>
    <property type="project" value="TreeGrafter"/>
</dbReference>
<dbReference type="PANTHER" id="PTHR30472">
    <property type="entry name" value="FERRIC ENTEROBACTIN TRANSPORT SYSTEM PERMEASE PROTEIN"/>
    <property type="match status" value="1"/>
</dbReference>
<name>A0A3P1WY33_9ACTN</name>
<evidence type="ECO:0000256" key="3">
    <source>
        <dbReference type="ARBA" id="ARBA00022448"/>
    </source>
</evidence>
<feature type="transmembrane region" description="Helical" evidence="8">
    <location>
        <begin position="270"/>
        <end position="289"/>
    </location>
</feature>
<dbReference type="InterPro" id="IPR000522">
    <property type="entry name" value="ABC_transptr_permease_BtuC"/>
</dbReference>
<feature type="transmembrane region" description="Helical" evidence="8">
    <location>
        <begin position="143"/>
        <end position="166"/>
    </location>
</feature>
<feature type="transmembrane region" description="Helical" evidence="8">
    <location>
        <begin position="232"/>
        <end position="258"/>
    </location>
</feature>
<comment type="caution">
    <text evidence="9">The sequence shown here is derived from an EMBL/GenBank/DDBJ whole genome shotgun (WGS) entry which is preliminary data.</text>
</comment>
<gene>
    <name evidence="9" type="ORF">EII35_02650</name>
</gene>
<keyword evidence="7 8" id="KW-0472">Membrane</keyword>
<feature type="transmembrane region" description="Helical" evidence="8">
    <location>
        <begin position="186"/>
        <end position="211"/>
    </location>
</feature>
<evidence type="ECO:0000256" key="7">
    <source>
        <dbReference type="ARBA" id="ARBA00023136"/>
    </source>
</evidence>
<evidence type="ECO:0000313" key="9">
    <source>
        <dbReference type="EMBL" id="RRD50966.1"/>
    </source>
</evidence>
<feature type="transmembrane region" description="Helical" evidence="8">
    <location>
        <begin position="56"/>
        <end position="73"/>
    </location>
</feature>
<evidence type="ECO:0000256" key="8">
    <source>
        <dbReference type="SAM" id="Phobius"/>
    </source>
</evidence>
<feature type="transmembrane region" description="Helical" evidence="8">
    <location>
        <begin position="112"/>
        <end position="131"/>
    </location>
</feature>
<reference evidence="9 10" key="1">
    <citation type="submission" date="2018-11" db="EMBL/GenBank/DDBJ databases">
        <title>Genomes From Bacteria Associated with the Canine Oral Cavity: a Test Case for Automated Genome-Based Taxonomic Assignment.</title>
        <authorList>
            <person name="Coil D.A."/>
            <person name="Jospin G."/>
            <person name="Darling A.E."/>
            <person name="Wallis C."/>
            <person name="Davis I.J."/>
            <person name="Harris S."/>
            <person name="Eisen J.A."/>
            <person name="Holcombe L.J."/>
            <person name="O'Flynn C."/>
        </authorList>
    </citation>
    <scope>NUCLEOTIDE SEQUENCE [LARGE SCALE GENOMIC DNA]</scope>
    <source>
        <strain evidence="9 10">OH2822_COT-296</strain>
    </source>
</reference>
<sequence>MKGAWVALAGLGIVVACQLSLTVGALPTPVPVVLEALLSPDDSDAHAVVLQRVPRTLLGLLVGCALGACGALIQGWTRNPLADPGLLGVNAGATLAVTVGAGLLGFREPGQYVWWAVAGALGTTLLVLAVARSGRDGGTPVRFVLTGVAMEAILLGISSFIILGNLQVFQAVRFWGIGSLGGRDPAVVIAVLPFLLIGVVLAVVAATMLNATALGDELGSSLGVHPGATRGLCVAAVTLLAGSAVALAGPIAFVGLMVPHIVRRVVGADQRWLVLISFLVAPTLVLAADVGGRVVLPSGELPVGIGTAIMGGPVMVALARRQRLGAL</sequence>
<dbReference type="PANTHER" id="PTHR30472:SF1">
    <property type="entry name" value="FE(3+) DICITRATE TRANSPORT SYSTEM PERMEASE PROTEIN FECC-RELATED"/>
    <property type="match status" value="1"/>
</dbReference>
<evidence type="ECO:0000313" key="10">
    <source>
        <dbReference type="Proteomes" id="UP000280935"/>
    </source>
</evidence>
<dbReference type="Gene3D" id="1.10.3470.10">
    <property type="entry name" value="ABC transporter involved in vitamin B12 uptake, BtuC"/>
    <property type="match status" value="1"/>
</dbReference>
<dbReference type="InterPro" id="IPR037294">
    <property type="entry name" value="ABC_BtuC-like"/>
</dbReference>
<organism evidence="9 10">
    <name type="scientific">Arachnia propionica</name>
    <dbReference type="NCBI Taxonomy" id="1750"/>
    <lineage>
        <taxon>Bacteria</taxon>
        <taxon>Bacillati</taxon>
        <taxon>Actinomycetota</taxon>
        <taxon>Actinomycetes</taxon>
        <taxon>Propionibacteriales</taxon>
        <taxon>Propionibacteriaceae</taxon>
        <taxon>Arachnia</taxon>
    </lineage>
</organism>
<dbReference type="Pfam" id="PF01032">
    <property type="entry name" value="FecCD"/>
    <property type="match status" value="1"/>
</dbReference>
<dbReference type="CDD" id="cd06550">
    <property type="entry name" value="TM_ABC_iron-siderophores_like"/>
    <property type="match status" value="1"/>
</dbReference>
<evidence type="ECO:0000256" key="4">
    <source>
        <dbReference type="ARBA" id="ARBA00022475"/>
    </source>
</evidence>
<keyword evidence="6 8" id="KW-1133">Transmembrane helix</keyword>
<comment type="similarity">
    <text evidence="2">Belongs to the binding-protein-dependent transport system permease family. FecCD subfamily.</text>
</comment>
<evidence type="ECO:0000256" key="6">
    <source>
        <dbReference type="ARBA" id="ARBA00022989"/>
    </source>
</evidence>
<dbReference type="PROSITE" id="PS51257">
    <property type="entry name" value="PROKAR_LIPOPROTEIN"/>
    <property type="match status" value="1"/>
</dbReference>
<evidence type="ECO:0000256" key="2">
    <source>
        <dbReference type="ARBA" id="ARBA00007935"/>
    </source>
</evidence>
<dbReference type="EMBL" id="RQYT01000003">
    <property type="protein sequence ID" value="RRD50966.1"/>
    <property type="molecule type" value="Genomic_DNA"/>
</dbReference>
<dbReference type="OrthoDB" id="9782305at2"/>
<proteinExistence type="inferred from homology"/>
<feature type="transmembrane region" description="Helical" evidence="8">
    <location>
        <begin position="301"/>
        <end position="319"/>
    </location>
</feature>
<dbReference type="SUPFAM" id="SSF81345">
    <property type="entry name" value="ABC transporter involved in vitamin B12 uptake, BtuC"/>
    <property type="match status" value="1"/>
</dbReference>
<feature type="transmembrane region" description="Helical" evidence="8">
    <location>
        <begin position="85"/>
        <end position="106"/>
    </location>
</feature>